<evidence type="ECO:0008006" key="3">
    <source>
        <dbReference type="Google" id="ProtNLM"/>
    </source>
</evidence>
<gene>
    <name evidence="1" type="ORF">HD596_000783</name>
</gene>
<reference evidence="1 2" key="1">
    <citation type="submission" date="2020-08" db="EMBL/GenBank/DDBJ databases">
        <title>Sequencing the genomes of 1000 actinobacteria strains.</title>
        <authorList>
            <person name="Klenk H.-P."/>
        </authorList>
    </citation>
    <scope>NUCLEOTIDE SEQUENCE [LARGE SCALE GENOMIC DNA]</scope>
    <source>
        <strain evidence="1 2">DSM 45507</strain>
    </source>
</reference>
<protein>
    <recommendedName>
        <fullName evidence="3">DUF1877 family protein</fullName>
    </recommendedName>
</protein>
<dbReference type="RefSeq" id="WP_185067902.1">
    <property type="nucleotide sequence ID" value="NZ_JACHMB010000001.1"/>
</dbReference>
<dbReference type="AlphaFoldDB" id="A0A7W9L7Z8"/>
<comment type="caution">
    <text evidence="1">The sequence shown here is derived from an EMBL/GenBank/DDBJ whole genome shotgun (WGS) entry which is preliminary data.</text>
</comment>
<evidence type="ECO:0000313" key="2">
    <source>
        <dbReference type="Proteomes" id="UP000579153"/>
    </source>
</evidence>
<keyword evidence="2" id="KW-1185">Reference proteome</keyword>
<evidence type="ECO:0000313" key="1">
    <source>
        <dbReference type="EMBL" id="MBB5774027.1"/>
    </source>
</evidence>
<dbReference type="Proteomes" id="UP000579153">
    <property type="component" value="Unassembled WGS sequence"/>
</dbReference>
<sequence length="170" mass="18923">MGVFYDYYRAADRQAAAEKPDSPRAVEEPMAGVPSFDAVDAKGIDPNVILGQLIAVVKEIPYSLDLIQTITVYPPPEAAPATIEEWEALPDDSPYKEGPGIEELSVDVRDTLAGIPDSRLGELTERWEQIEEFADFPPARGFLLQVLTELRDIAQRAQKEDQMIYCWIGV</sequence>
<organism evidence="1 2">
    <name type="scientific">Nonomuraea jabiensis</name>
    <dbReference type="NCBI Taxonomy" id="882448"/>
    <lineage>
        <taxon>Bacteria</taxon>
        <taxon>Bacillati</taxon>
        <taxon>Actinomycetota</taxon>
        <taxon>Actinomycetes</taxon>
        <taxon>Streptosporangiales</taxon>
        <taxon>Streptosporangiaceae</taxon>
        <taxon>Nonomuraea</taxon>
    </lineage>
</organism>
<dbReference type="EMBL" id="JACHMB010000001">
    <property type="protein sequence ID" value="MBB5774027.1"/>
    <property type="molecule type" value="Genomic_DNA"/>
</dbReference>
<proteinExistence type="predicted"/>
<name>A0A7W9L7Z8_9ACTN</name>
<accession>A0A7W9L7Z8</accession>